<comment type="pathway">
    <text evidence="2">Metabolic intermediate biosynthesis; acetyl-CoA biosynthesis; acetyl-CoA from acetate: step 2/2.</text>
</comment>
<sequence>MKPLERIIEAAKRARRRIVLSEGEDPRIAEAAVRAANDGIADIVLVGNRAAVEAQLAACGADPARLRIEDPLTSALTPRLAAGWHELRRDKGVDAQAAMQALRSPLLFAAMMVREGEADGTVGGAVATTADTVRAALQAIGRAPGVAIVSSFFLMMLCQPHHQKKGAFVFADCGLVVDPDAAALAGIALASARSCAALTGEEARVAMLSFSTGGSAAHERVSKVVEATRLARAAAPDLLIDGELQFDAAFVEAVSAAKAPHSALHGQANVFVFPNLDAANIGYKIAQRIGGAEAIGPILQGLAKPANDLSRGCSATDAYHMIAITALQAAHGEAGQAAAHSPSGLAR</sequence>
<dbReference type="InterPro" id="IPR042112">
    <property type="entry name" value="P_AcTrfase_dom2"/>
</dbReference>
<dbReference type="OrthoDB" id="9808984at2"/>
<evidence type="ECO:0000256" key="4">
    <source>
        <dbReference type="ARBA" id="ARBA00012707"/>
    </source>
</evidence>
<evidence type="ECO:0000256" key="1">
    <source>
        <dbReference type="ARBA" id="ARBA00000705"/>
    </source>
</evidence>
<dbReference type="HOGENOM" id="CLU_019723_0_1_5"/>
<keyword evidence="6 10" id="KW-0808">Transferase</keyword>
<evidence type="ECO:0000313" key="12">
    <source>
        <dbReference type="Proteomes" id="UP000019849"/>
    </source>
</evidence>
<dbReference type="NCBIfam" id="TIGR00651">
    <property type="entry name" value="pta"/>
    <property type="match status" value="1"/>
</dbReference>
<dbReference type="RefSeq" id="WP_035026909.1">
    <property type="nucleotide sequence ID" value="NZ_KK073888.1"/>
</dbReference>
<evidence type="ECO:0000313" key="10">
    <source>
        <dbReference type="EMBL" id="EXL06736.1"/>
    </source>
</evidence>
<dbReference type="SUPFAM" id="SSF53659">
    <property type="entry name" value="Isocitrate/Isopropylmalate dehydrogenase-like"/>
    <property type="match status" value="1"/>
</dbReference>
<dbReference type="Pfam" id="PF01515">
    <property type="entry name" value="PTA_PTB"/>
    <property type="match status" value="1"/>
</dbReference>
<dbReference type="EC" id="2.3.1.8" evidence="4"/>
<organism evidence="10 12">
    <name type="scientific">Aquamicrobium defluvii</name>
    <dbReference type="NCBI Taxonomy" id="69279"/>
    <lineage>
        <taxon>Bacteria</taxon>
        <taxon>Pseudomonadati</taxon>
        <taxon>Pseudomonadota</taxon>
        <taxon>Alphaproteobacteria</taxon>
        <taxon>Hyphomicrobiales</taxon>
        <taxon>Phyllobacteriaceae</taxon>
        <taxon>Aquamicrobium</taxon>
    </lineage>
</organism>
<evidence type="ECO:0000256" key="6">
    <source>
        <dbReference type="ARBA" id="ARBA00022679"/>
    </source>
</evidence>
<dbReference type="InterPro" id="IPR050500">
    <property type="entry name" value="Phos_Acetyltrans/Butyryltrans"/>
</dbReference>
<dbReference type="eggNOG" id="COG0280">
    <property type="taxonomic scope" value="Bacteria"/>
</dbReference>
<keyword evidence="13" id="KW-1185">Reference proteome</keyword>
<reference evidence="10 12" key="1">
    <citation type="submission" date="2014-02" db="EMBL/GenBank/DDBJ databases">
        <title>Aquamicrobium defluvii Genome sequencing.</title>
        <authorList>
            <person name="Wang X."/>
        </authorList>
    </citation>
    <scope>NUCLEOTIDE SEQUENCE [LARGE SCALE GENOMIC DNA]</scope>
    <source>
        <strain evidence="10 12">W13Z1</strain>
    </source>
</reference>
<comment type="similarity">
    <text evidence="3">Belongs to the phosphate acetyltransferase and butyryltransferase family.</text>
</comment>
<dbReference type="PATRIC" id="fig|69279.3.peg.2420"/>
<dbReference type="EMBL" id="JENY01000015">
    <property type="protein sequence ID" value="EXL06736.1"/>
    <property type="molecule type" value="Genomic_DNA"/>
</dbReference>
<evidence type="ECO:0000313" key="13">
    <source>
        <dbReference type="Proteomes" id="UP000294958"/>
    </source>
</evidence>
<dbReference type="AlphaFoldDB" id="A0A011UKK2"/>
<evidence type="ECO:0000313" key="11">
    <source>
        <dbReference type="EMBL" id="TDR35957.1"/>
    </source>
</evidence>
<dbReference type="PANTHER" id="PTHR43356">
    <property type="entry name" value="PHOSPHATE ACETYLTRANSFERASE"/>
    <property type="match status" value="1"/>
</dbReference>
<dbReference type="GO" id="GO:0008959">
    <property type="term" value="F:phosphate acetyltransferase activity"/>
    <property type="evidence" value="ECO:0007669"/>
    <property type="project" value="UniProtKB-EC"/>
</dbReference>
<dbReference type="InterPro" id="IPR042113">
    <property type="entry name" value="P_AcTrfase_dom1"/>
</dbReference>
<evidence type="ECO:0000256" key="2">
    <source>
        <dbReference type="ARBA" id="ARBA00004989"/>
    </source>
</evidence>
<feature type="domain" description="Phosphate acetyl/butaryl transferase" evidence="9">
    <location>
        <begin position="4"/>
        <end position="326"/>
    </location>
</feature>
<evidence type="ECO:0000256" key="3">
    <source>
        <dbReference type="ARBA" id="ARBA00005656"/>
    </source>
</evidence>
<dbReference type="Proteomes" id="UP000294958">
    <property type="component" value="Unassembled WGS sequence"/>
</dbReference>
<dbReference type="PIRSF" id="PIRSF000428">
    <property type="entry name" value="P_Ac_trans"/>
    <property type="match status" value="1"/>
</dbReference>
<dbReference type="InterPro" id="IPR002505">
    <property type="entry name" value="PTA_PTB"/>
</dbReference>
<comment type="catalytic activity">
    <reaction evidence="1">
        <text>acetyl-CoA + phosphate = acetyl phosphate + CoA</text>
        <dbReference type="Rhea" id="RHEA:19521"/>
        <dbReference type="ChEBI" id="CHEBI:22191"/>
        <dbReference type="ChEBI" id="CHEBI:43474"/>
        <dbReference type="ChEBI" id="CHEBI:57287"/>
        <dbReference type="ChEBI" id="CHEBI:57288"/>
        <dbReference type="EC" id="2.3.1.8"/>
    </reaction>
</comment>
<dbReference type="Gene3D" id="3.40.50.10750">
    <property type="entry name" value="Isocitrate/Isopropylmalate dehydrogenase-like"/>
    <property type="match status" value="1"/>
</dbReference>
<dbReference type="Proteomes" id="UP000019849">
    <property type="component" value="Unassembled WGS sequence"/>
</dbReference>
<dbReference type="NCBIfam" id="NF007233">
    <property type="entry name" value="PRK09653.1"/>
    <property type="match status" value="1"/>
</dbReference>
<dbReference type="InterPro" id="IPR004614">
    <property type="entry name" value="P_AcTrfase"/>
</dbReference>
<dbReference type="STRING" id="69279.BG36_05155"/>
<dbReference type="Gene3D" id="3.40.50.10950">
    <property type="match status" value="1"/>
</dbReference>
<evidence type="ECO:0000256" key="5">
    <source>
        <dbReference type="ARBA" id="ARBA00021528"/>
    </source>
</evidence>
<dbReference type="PANTHER" id="PTHR43356:SF3">
    <property type="entry name" value="PHOSPHATE ACETYLTRANSFERASE"/>
    <property type="match status" value="1"/>
</dbReference>
<proteinExistence type="inferred from homology"/>
<accession>A0A011UKK2</accession>
<dbReference type="EMBL" id="SNZF01000007">
    <property type="protein sequence ID" value="TDR35957.1"/>
    <property type="molecule type" value="Genomic_DNA"/>
</dbReference>
<evidence type="ECO:0000256" key="8">
    <source>
        <dbReference type="ARBA" id="ARBA00031108"/>
    </source>
</evidence>
<protein>
    <recommendedName>
        <fullName evidence="5">Phosphate acetyltransferase</fullName>
        <ecNumber evidence="4">2.3.1.8</ecNumber>
    </recommendedName>
    <alternativeName>
        <fullName evidence="8">Phosphotransacetylase</fullName>
    </alternativeName>
</protein>
<reference evidence="11 13" key="2">
    <citation type="submission" date="2019-03" db="EMBL/GenBank/DDBJ databases">
        <title>Genomic Encyclopedia of Type Strains, Phase IV (KMG-IV): sequencing the most valuable type-strain genomes for metagenomic binning, comparative biology and taxonomic classification.</title>
        <authorList>
            <person name="Goeker M."/>
        </authorList>
    </citation>
    <scope>NUCLEOTIDE SEQUENCE [LARGE SCALE GENOMIC DNA]</scope>
    <source>
        <strain evidence="11 13">DSM 11603</strain>
    </source>
</reference>
<dbReference type="InterPro" id="IPR012147">
    <property type="entry name" value="P_Ac_Bu_trans"/>
</dbReference>
<evidence type="ECO:0000256" key="7">
    <source>
        <dbReference type="ARBA" id="ARBA00023315"/>
    </source>
</evidence>
<keyword evidence="7" id="KW-0012">Acyltransferase</keyword>
<gene>
    <name evidence="10" type="ORF">BG36_05155</name>
    <name evidence="11" type="ORF">DES43_107125</name>
</gene>
<name>A0A011UKK2_9HYPH</name>
<comment type="caution">
    <text evidence="10">The sequence shown here is derived from an EMBL/GenBank/DDBJ whole genome shotgun (WGS) entry which is preliminary data.</text>
</comment>
<evidence type="ECO:0000259" key="9">
    <source>
        <dbReference type="Pfam" id="PF01515"/>
    </source>
</evidence>